<keyword evidence="8" id="KW-0175">Coiled coil</keyword>
<proteinExistence type="predicted"/>
<feature type="transmembrane region" description="Helical" evidence="10">
    <location>
        <begin position="521"/>
        <end position="546"/>
    </location>
</feature>
<keyword evidence="2 10" id="KW-0812">Transmembrane</keyword>
<keyword evidence="13" id="KW-1185">Reference proteome</keyword>
<dbReference type="AlphaFoldDB" id="A0A9D5HHU0"/>
<feature type="repeat" description="ANK" evidence="7">
    <location>
        <begin position="238"/>
        <end position="271"/>
    </location>
</feature>
<dbReference type="InterPro" id="IPR026961">
    <property type="entry name" value="PGG_dom"/>
</dbReference>
<dbReference type="SMART" id="SM00248">
    <property type="entry name" value="ANK"/>
    <property type="match status" value="7"/>
</dbReference>
<feature type="region of interest" description="Disordered" evidence="9">
    <location>
        <begin position="1122"/>
        <end position="1142"/>
    </location>
</feature>
<feature type="compositionally biased region" description="Basic and acidic residues" evidence="9">
    <location>
        <begin position="22"/>
        <end position="37"/>
    </location>
</feature>
<evidence type="ECO:0000256" key="8">
    <source>
        <dbReference type="SAM" id="Coils"/>
    </source>
</evidence>
<dbReference type="Pfam" id="PF07899">
    <property type="entry name" value="Frigida"/>
    <property type="match status" value="1"/>
</dbReference>
<dbReference type="PANTHER" id="PTHR24186">
    <property type="entry name" value="PROTEIN PHOSPHATASE 1 REGULATORY SUBUNIT"/>
    <property type="match status" value="1"/>
</dbReference>
<evidence type="ECO:0000256" key="6">
    <source>
        <dbReference type="ARBA" id="ARBA00023136"/>
    </source>
</evidence>
<dbReference type="InterPro" id="IPR002110">
    <property type="entry name" value="Ankyrin_rpt"/>
</dbReference>
<feature type="region of interest" description="Disordered" evidence="9">
    <location>
        <begin position="22"/>
        <end position="64"/>
    </location>
</feature>
<comment type="caution">
    <text evidence="12">The sequence shown here is derived from an EMBL/GenBank/DDBJ whole genome shotgun (WGS) entry which is preliminary data.</text>
</comment>
<dbReference type="PROSITE" id="PS50297">
    <property type="entry name" value="ANK_REP_REGION"/>
    <property type="match status" value="4"/>
</dbReference>
<dbReference type="GO" id="GO:0005886">
    <property type="term" value="C:plasma membrane"/>
    <property type="evidence" value="ECO:0007669"/>
    <property type="project" value="TreeGrafter"/>
</dbReference>
<feature type="transmembrane region" description="Helical" evidence="10">
    <location>
        <begin position="412"/>
        <end position="432"/>
    </location>
</feature>
<name>A0A9D5HHU0_9LILI</name>
<feature type="domain" description="PGG" evidence="11">
    <location>
        <begin position="403"/>
        <end position="514"/>
    </location>
</feature>
<dbReference type="Pfam" id="PF13962">
    <property type="entry name" value="PGG"/>
    <property type="match status" value="1"/>
</dbReference>
<comment type="subcellular location">
    <subcellularLocation>
        <location evidence="1">Membrane</location>
        <topology evidence="1">Multi-pass membrane protein</topology>
    </subcellularLocation>
</comment>
<keyword evidence="4 10" id="KW-1133">Transmembrane helix</keyword>
<evidence type="ECO:0000256" key="3">
    <source>
        <dbReference type="ARBA" id="ARBA00022737"/>
    </source>
</evidence>
<protein>
    <recommendedName>
        <fullName evidence="11">PGG domain-containing protein</fullName>
    </recommendedName>
</protein>
<organism evidence="12 13">
    <name type="scientific">Dioscorea zingiberensis</name>
    <dbReference type="NCBI Taxonomy" id="325984"/>
    <lineage>
        <taxon>Eukaryota</taxon>
        <taxon>Viridiplantae</taxon>
        <taxon>Streptophyta</taxon>
        <taxon>Embryophyta</taxon>
        <taxon>Tracheophyta</taxon>
        <taxon>Spermatophyta</taxon>
        <taxon>Magnoliopsida</taxon>
        <taxon>Liliopsida</taxon>
        <taxon>Dioscoreales</taxon>
        <taxon>Dioscoreaceae</taxon>
        <taxon>Dioscorea</taxon>
    </lineage>
</organism>
<evidence type="ECO:0000256" key="2">
    <source>
        <dbReference type="ARBA" id="ARBA00022692"/>
    </source>
</evidence>
<evidence type="ECO:0000313" key="13">
    <source>
        <dbReference type="Proteomes" id="UP001085076"/>
    </source>
</evidence>
<reference evidence="12" key="2">
    <citation type="journal article" date="2022" name="Hortic Res">
        <title>The genome of Dioscorea zingiberensis sheds light on the biosynthesis, origin and evolution of the medicinally important diosgenin saponins.</title>
        <authorList>
            <person name="Li Y."/>
            <person name="Tan C."/>
            <person name="Li Z."/>
            <person name="Guo J."/>
            <person name="Li S."/>
            <person name="Chen X."/>
            <person name="Wang C."/>
            <person name="Dai X."/>
            <person name="Yang H."/>
            <person name="Song W."/>
            <person name="Hou L."/>
            <person name="Xu J."/>
            <person name="Tong Z."/>
            <person name="Xu A."/>
            <person name="Yuan X."/>
            <person name="Wang W."/>
            <person name="Yang Q."/>
            <person name="Chen L."/>
            <person name="Sun Z."/>
            <person name="Wang K."/>
            <person name="Pan B."/>
            <person name="Chen J."/>
            <person name="Bao Y."/>
            <person name="Liu F."/>
            <person name="Qi X."/>
            <person name="Gang D.R."/>
            <person name="Wen J."/>
            <person name="Li J."/>
        </authorList>
    </citation>
    <scope>NUCLEOTIDE SEQUENCE</scope>
    <source>
        <strain evidence="12">Dzin_1.0</strain>
    </source>
</reference>
<dbReference type="InterPro" id="IPR036770">
    <property type="entry name" value="Ankyrin_rpt-contain_sf"/>
</dbReference>
<evidence type="ECO:0000313" key="12">
    <source>
        <dbReference type="EMBL" id="KAJ0977055.1"/>
    </source>
</evidence>
<evidence type="ECO:0000256" key="4">
    <source>
        <dbReference type="ARBA" id="ARBA00022989"/>
    </source>
</evidence>
<feature type="repeat" description="ANK" evidence="7">
    <location>
        <begin position="62"/>
        <end position="85"/>
    </location>
</feature>
<gene>
    <name evidence="12" type="ORF">J5N97_012529</name>
</gene>
<feature type="coiled-coil region" evidence="8">
    <location>
        <begin position="682"/>
        <end position="778"/>
    </location>
</feature>
<feature type="repeat" description="ANK" evidence="7">
    <location>
        <begin position="170"/>
        <end position="195"/>
    </location>
</feature>
<dbReference type="EMBL" id="JAGGNH010000003">
    <property type="protein sequence ID" value="KAJ0977055.1"/>
    <property type="molecule type" value="Genomic_DNA"/>
</dbReference>
<dbReference type="OrthoDB" id="1930990at2759"/>
<keyword evidence="6 10" id="KW-0472">Membrane</keyword>
<feature type="transmembrane region" description="Helical" evidence="10">
    <location>
        <begin position="452"/>
        <end position="474"/>
    </location>
</feature>
<evidence type="ECO:0000256" key="7">
    <source>
        <dbReference type="PROSITE-ProRule" id="PRU00023"/>
    </source>
</evidence>
<keyword evidence="5 7" id="KW-0040">ANK repeat</keyword>
<evidence type="ECO:0000256" key="9">
    <source>
        <dbReference type="SAM" id="MobiDB-lite"/>
    </source>
</evidence>
<evidence type="ECO:0000256" key="5">
    <source>
        <dbReference type="ARBA" id="ARBA00023043"/>
    </source>
</evidence>
<sequence length="1210" mass="133953">MEKQPSFRGALERLQSFRLGGMEKQKSFKMKGMEKQKSFKLGSADNQQNFHEKKNRDSFGKRGDTPLHLAARAGNAVNVRKILMECDQSLLNDLVSKQNQNGETALYVAAENGHEDVVCEVLKVSDIQSAAIKANNSFDAFHIAVKQGYLEVVRELLHAFPALAMTTSTSNSTALDTAATQGHVEIVDLLLQTDAGLVKIARSNGKTALHSAARMGHVGVVKSILHKDPSIGLKTDKKGQTALHMAVKGRNVKIVVELLKPDPSVISLEDNKGNTALHIATRKGRIECVFLSLVPILTSSSLQMVQTLLSIEGINVNAVTKAGETALGIAEKDFNEEIATILKRVGAVATKEQPNPANPAKQLKQTVSDIKHDVQSQLVQTRQTEKRVYNIKKGIKKLHIGGLNNAINSNTVVAVLIATVAFAAIFTVPGQFADSQKKDLSLGQAHIAHDAAFLIFLVFDALSLFISLAVVVVQTSLIVTEQKAKTLMVFVMNKLMWMACLFVSISFISLSYVVVGKQDQWLASATMVIGASIMLGTMGSMCYCIVIHRIEENNLRNIRRPSGSRSRSWSLSVASDSEILNSEYKRIVRIARRNGRSRLSNSVYCVALHRIRGLVSAWKLEKELYRSRIRSLFSFWGSDDAVGWLPFQLPAASLAPLTPDSFAIRSSGFSNMADTQSVAILIDSTTSKLQQLQQAFAELESHNAVSLNLKWKELEEHFHGLEKSLRKRFVELQDQEKEYETKVMETHQMLEKQEAAVVAKEQASLEQLQEKRDAALSDIGYVSGKYKPLFPRSTKDAVSNGVPDLMIEEKSDVKAATLDLGEVTSAESGKEDDSPQSELMKLCEEMDSKGLHKFISDNRKNLASIREEIPIALRNATDPFALVLDSLKDFYSGEILGLDGKKDASLLGLRRTCLMLMESLSSLLEDTVSDYPDYKMLTSDVKEQAKLIANDWKPKLNDLDIDANNGNSLEAHAFLQLLATFAISSEFDEDEISKLIPAVSRRRQTAGLCRSLGLTQKMPGVIEALLSGGRHIDAVNLAYAFDLTEQFSPVPLLKAYLKEARKVSHVKAGNMSPGAQNEMNERELSALKAVIKCIEDHKLEEQYPVDPLQKRIVQLEKAKADKRRAAETAKPQSKRPRANGTTYVPRVTSIPEKSFYRAPDRYSYSYDRQFVYPAEPHPPLLGSVSYTISPAHSTYYGNGYQVQYQTPFIH</sequence>
<evidence type="ECO:0000256" key="10">
    <source>
        <dbReference type="SAM" id="Phobius"/>
    </source>
</evidence>
<evidence type="ECO:0000256" key="1">
    <source>
        <dbReference type="ARBA" id="ARBA00004141"/>
    </source>
</evidence>
<keyword evidence="3" id="KW-0677">Repeat</keyword>
<feature type="compositionally biased region" description="Basic and acidic residues" evidence="9">
    <location>
        <begin position="50"/>
        <end position="64"/>
    </location>
</feature>
<feature type="transmembrane region" description="Helical" evidence="10">
    <location>
        <begin position="495"/>
        <end position="515"/>
    </location>
</feature>
<dbReference type="InterPro" id="IPR012474">
    <property type="entry name" value="Frigida"/>
</dbReference>
<feature type="repeat" description="ANK" evidence="7">
    <location>
        <begin position="204"/>
        <end position="236"/>
    </location>
</feature>
<reference evidence="12" key="1">
    <citation type="submission" date="2021-03" db="EMBL/GenBank/DDBJ databases">
        <authorList>
            <person name="Li Z."/>
            <person name="Yang C."/>
        </authorList>
    </citation>
    <scope>NUCLEOTIDE SEQUENCE</scope>
    <source>
        <strain evidence="12">Dzin_1.0</strain>
        <tissue evidence="12">Leaf</tissue>
    </source>
</reference>
<dbReference type="SUPFAM" id="SSF48403">
    <property type="entry name" value="Ankyrin repeat"/>
    <property type="match status" value="1"/>
</dbReference>
<dbReference type="Gene3D" id="1.25.40.20">
    <property type="entry name" value="Ankyrin repeat-containing domain"/>
    <property type="match status" value="3"/>
</dbReference>
<dbReference type="PROSITE" id="PS50088">
    <property type="entry name" value="ANK_REPEAT"/>
    <property type="match status" value="4"/>
</dbReference>
<accession>A0A9D5HHU0</accession>
<dbReference type="Proteomes" id="UP001085076">
    <property type="component" value="Miscellaneous, Linkage group lg03"/>
</dbReference>
<dbReference type="Pfam" id="PF12796">
    <property type="entry name" value="Ank_2"/>
    <property type="match status" value="3"/>
</dbReference>
<evidence type="ECO:0000259" key="11">
    <source>
        <dbReference type="Pfam" id="PF13962"/>
    </source>
</evidence>
<dbReference type="PANTHER" id="PTHR24186:SF8">
    <property type="entry name" value="ANKYRIN REPEAT FAMILY PROTEIN"/>
    <property type="match status" value="1"/>
</dbReference>